<dbReference type="EMBL" id="CP023777">
    <property type="protein sequence ID" value="ATL46978.1"/>
    <property type="molecule type" value="Genomic_DNA"/>
</dbReference>
<dbReference type="SUPFAM" id="SSF47413">
    <property type="entry name" value="lambda repressor-like DNA-binding domains"/>
    <property type="match status" value="1"/>
</dbReference>
<dbReference type="Pfam" id="PF13599">
    <property type="entry name" value="Pentapeptide_4"/>
    <property type="match status" value="1"/>
</dbReference>
<sequence length="310" mass="34248">MVIKLIGNKIAEARKKMGMSQAQLAEQISISPQAVGKWERGESIPDMVTCCRLAEIFGVDLNYFTDYIDMPASSLGSVQENAPLPGTHIESIPVAPANRQNHFSGSNLPQSDFAGVIAHKSTFNGSALRGSDFSEADLTGSIFKVSDAREANFYKTNLTGCTFSILNLAAASFNESVLLRTEFSKCDMTGVKFSNLELQEVKFNVQELKGTEFHNCVFNAVRFKHCDLRGQCFDGQQFIDVSFDKTDLTDVTFRDATLKNITFIAPFALTNKYYKSIKTICFDGAKMDKLTYAKLKGWGADLANVTLITR</sequence>
<name>A0A291QSN6_9BACT</name>
<dbReference type="PROSITE" id="PS50943">
    <property type="entry name" value="HTH_CROC1"/>
    <property type="match status" value="1"/>
</dbReference>
<reference evidence="2 3" key="1">
    <citation type="submission" date="2017-10" db="EMBL/GenBank/DDBJ databases">
        <title>Paenichitinophaga pekingensis gen. nov., sp. nov., isolated from activated sludge.</title>
        <authorList>
            <person name="Jin D."/>
            <person name="Kong X."/>
            <person name="Deng Y."/>
            <person name="Bai Z."/>
        </authorList>
    </citation>
    <scope>NUCLEOTIDE SEQUENCE [LARGE SCALE GENOMIC DNA]</scope>
    <source>
        <strain evidence="2 3">13</strain>
    </source>
</reference>
<keyword evidence="3" id="KW-1185">Reference proteome</keyword>
<dbReference type="GO" id="GO:0003677">
    <property type="term" value="F:DNA binding"/>
    <property type="evidence" value="ECO:0007669"/>
    <property type="project" value="InterPro"/>
</dbReference>
<evidence type="ECO:0000313" key="2">
    <source>
        <dbReference type="EMBL" id="ATL46978.1"/>
    </source>
</evidence>
<dbReference type="CDD" id="cd00093">
    <property type="entry name" value="HTH_XRE"/>
    <property type="match status" value="1"/>
</dbReference>
<dbReference type="InterPro" id="IPR001387">
    <property type="entry name" value="Cro/C1-type_HTH"/>
</dbReference>
<dbReference type="Gene3D" id="1.10.260.40">
    <property type="entry name" value="lambda repressor-like DNA-binding domains"/>
    <property type="match status" value="1"/>
</dbReference>
<dbReference type="InterPro" id="IPR001646">
    <property type="entry name" value="5peptide_repeat"/>
</dbReference>
<evidence type="ECO:0000259" key="1">
    <source>
        <dbReference type="PROSITE" id="PS50943"/>
    </source>
</evidence>
<dbReference type="Pfam" id="PF00805">
    <property type="entry name" value="Pentapeptide"/>
    <property type="match status" value="1"/>
</dbReference>
<dbReference type="SUPFAM" id="SSF141571">
    <property type="entry name" value="Pentapeptide repeat-like"/>
    <property type="match status" value="1"/>
</dbReference>
<organism evidence="2 3">
    <name type="scientific">Chitinophaga caeni</name>
    <dbReference type="NCBI Taxonomy" id="2029983"/>
    <lineage>
        <taxon>Bacteria</taxon>
        <taxon>Pseudomonadati</taxon>
        <taxon>Bacteroidota</taxon>
        <taxon>Chitinophagia</taxon>
        <taxon>Chitinophagales</taxon>
        <taxon>Chitinophagaceae</taxon>
        <taxon>Chitinophaga</taxon>
    </lineage>
</organism>
<dbReference type="KEGG" id="cbae:COR50_07145"/>
<accession>A0A291QSN6</accession>
<feature type="domain" description="HTH cro/C1-type" evidence="1">
    <location>
        <begin position="10"/>
        <end position="64"/>
    </location>
</feature>
<dbReference type="RefSeq" id="WP_098193363.1">
    <property type="nucleotide sequence ID" value="NZ_CP023777.1"/>
</dbReference>
<dbReference type="PANTHER" id="PTHR14136:SF25">
    <property type="entry name" value="BTB_POZ DOMAIN-CONTAINING PROTEIN"/>
    <property type="match status" value="1"/>
</dbReference>
<dbReference type="AlphaFoldDB" id="A0A291QSN6"/>
<proteinExistence type="predicted"/>
<protein>
    <submittedName>
        <fullName evidence="2">Cro/Cl family transcriptional regulator</fullName>
    </submittedName>
</protein>
<dbReference type="PANTHER" id="PTHR14136">
    <property type="entry name" value="BTB_POZ DOMAIN-CONTAINING PROTEIN KCTD9"/>
    <property type="match status" value="1"/>
</dbReference>
<dbReference type="InterPro" id="IPR010982">
    <property type="entry name" value="Lambda_DNA-bd_dom_sf"/>
</dbReference>
<dbReference type="OrthoDB" id="9812495at2"/>
<dbReference type="Gene3D" id="2.160.20.80">
    <property type="entry name" value="E3 ubiquitin-protein ligase SopA"/>
    <property type="match status" value="2"/>
</dbReference>
<dbReference type="Proteomes" id="UP000220133">
    <property type="component" value="Chromosome"/>
</dbReference>
<evidence type="ECO:0000313" key="3">
    <source>
        <dbReference type="Proteomes" id="UP000220133"/>
    </source>
</evidence>
<dbReference type="Pfam" id="PF01381">
    <property type="entry name" value="HTH_3"/>
    <property type="match status" value="1"/>
</dbReference>
<dbReference type="InterPro" id="IPR051082">
    <property type="entry name" value="Pentapeptide-BTB/POZ_domain"/>
</dbReference>
<dbReference type="SMART" id="SM00530">
    <property type="entry name" value="HTH_XRE"/>
    <property type="match status" value="1"/>
</dbReference>
<gene>
    <name evidence="2" type="ORF">COR50_07145</name>
</gene>